<evidence type="ECO:0000313" key="2">
    <source>
        <dbReference type="EMBL" id="UTW02822.1"/>
    </source>
</evidence>
<dbReference type="Pfam" id="PF03050">
    <property type="entry name" value="DDE_Tnp_IS66"/>
    <property type="match status" value="1"/>
</dbReference>
<proteinExistence type="predicted"/>
<feature type="domain" description="Transposase IS66 central" evidence="1">
    <location>
        <begin position="4"/>
        <end position="88"/>
    </location>
</feature>
<accession>A0ABY5GU93</accession>
<name>A0ABY5GU93_9GAMM</name>
<keyword evidence="3" id="KW-1185">Reference proteome</keyword>
<sequence>MKAIIDNYSGCKQGFAKDITDINCIAHARRKLVDHHVANKSQIADRAVENIEQLYEVEREARSLTPETQWHLRQARSRPIADVLHQWM</sequence>
<organism evidence="2 3">
    <name type="scientific">Amphritea atlantica</name>
    <dbReference type="NCBI Taxonomy" id="355243"/>
    <lineage>
        <taxon>Bacteria</taxon>
        <taxon>Pseudomonadati</taxon>
        <taxon>Pseudomonadota</taxon>
        <taxon>Gammaproteobacteria</taxon>
        <taxon>Oceanospirillales</taxon>
        <taxon>Oceanospirillaceae</taxon>
        <taxon>Amphritea</taxon>
    </lineage>
</organism>
<reference evidence="2" key="1">
    <citation type="submission" date="2021-04" db="EMBL/GenBank/DDBJ databases">
        <title>Oceanospirillales bacteria with DddD are important DMSP degraders in coastal seawater.</title>
        <authorList>
            <person name="Liu J."/>
        </authorList>
    </citation>
    <scope>NUCLEOTIDE SEQUENCE</scope>
    <source>
        <strain evidence="2">GY6</strain>
    </source>
</reference>
<protein>
    <submittedName>
        <fullName evidence="2">Transposase</fullName>
    </submittedName>
</protein>
<dbReference type="EMBL" id="CP073344">
    <property type="protein sequence ID" value="UTW02822.1"/>
    <property type="molecule type" value="Genomic_DNA"/>
</dbReference>
<dbReference type="PANTHER" id="PTHR33678">
    <property type="entry name" value="BLL1576 PROTEIN"/>
    <property type="match status" value="1"/>
</dbReference>
<evidence type="ECO:0000313" key="3">
    <source>
        <dbReference type="Proteomes" id="UP001059950"/>
    </source>
</evidence>
<dbReference type="PANTHER" id="PTHR33678:SF1">
    <property type="entry name" value="BLL1576 PROTEIN"/>
    <property type="match status" value="1"/>
</dbReference>
<dbReference type="InterPro" id="IPR052344">
    <property type="entry name" value="Transposase-related"/>
</dbReference>
<dbReference type="Proteomes" id="UP001059950">
    <property type="component" value="Chromosome"/>
</dbReference>
<dbReference type="InterPro" id="IPR004291">
    <property type="entry name" value="Transposase_IS66_central"/>
</dbReference>
<evidence type="ECO:0000259" key="1">
    <source>
        <dbReference type="Pfam" id="PF03050"/>
    </source>
</evidence>
<gene>
    <name evidence="2" type="ORF">KDX31_15960</name>
</gene>